<feature type="region of interest" description="Disordered" evidence="1">
    <location>
        <begin position="1"/>
        <end position="172"/>
    </location>
</feature>
<proteinExistence type="predicted"/>
<name>A0A4E9DU67_GIBZA</name>
<evidence type="ECO:0000313" key="2">
    <source>
        <dbReference type="EMBL" id="VIO57133.1"/>
    </source>
</evidence>
<reference evidence="2" key="1">
    <citation type="submission" date="2019-04" db="EMBL/GenBank/DDBJ databases">
        <authorList>
            <person name="Melise S."/>
            <person name="Noan J."/>
            <person name="Okalmin O."/>
        </authorList>
    </citation>
    <scope>NUCLEOTIDE SEQUENCE</scope>
    <source>
        <strain evidence="2">FN9</strain>
    </source>
</reference>
<feature type="compositionally biased region" description="Basic residues" evidence="1">
    <location>
        <begin position="80"/>
        <end position="90"/>
    </location>
</feature>
<dbReference type="AlphaFoldDB" id="A0A4E9DU67"/>
<organism evidence="2">
    <name type="scientific">Gibberella zeae</name>
    <name type="common">Wheat head blight fungus</name>
    <name type="synonym">Fusarium graminearum</name>
    <dbReference type="NCBI Taxonomy" id="5518"/>
    <lineage>
        <taxon>Eukaryota</taxon>
        <taxon>Fungi</taxon>
        <taxon>Dikarya</taxon>
        <taxon>Ascomycota</taxon>
        <taxon>Pezizomycotina</taxon>
        <taxon>Sordariomycetes</taxon>
        <taxon>Hypocreomycetidae</taxon>
        <taxon>Hypocreales</taxon>
        <taxon>Nectriaceae</taxon>
        <taxon>Fusarium</taxon>
    </lineage>
</organism>
<feature type="compositionally biased region" description="Basic and acidic residues" evidence="1">
    <location>
        <begin position="65"/>
        <end position="78"/>
    </location>
</feature>
<feature type="compositionally biased region" description="Low complexity" evidence="1">
    <location>
        <begin position="134"/>
        <end position="146"/>
    </location>
</feature>
<accession>A0A4E9DU67</accession>
<dbReference type="EMBL" id="CAAKMV010000127">
    <property type="protein sequence ID" value="VIO57133.1"/>
    <property type="molecule type" value="Genomic_DNA"/>
</dbReference>
<gene>
    <name evidence="2" type="ORF">FUG_LOCUS237332</name>
</gene>
<protein>
    <submittedName>
        <fullName evidence="2">Uncharacterized protein</fullName>
    </submittedName>
</protein>
<evidence type="ECO:0000256" key="1">
    <source>
        <dbReference type="SAM" id="MobiDB-lite"/>
    </source>
</evidence>
<sequence>MSKYQGSHTNRTRERVSVPGSRTRYADEIDDERQYGTNWQQRHPHQSDRRQIAPRMTGATTFRPEVSKDELDKHELNRLAKIKPQPHSRSARLVFNSSTNVSNKTKSRPPDYSDSASNDRESLANYRSEGPMGPSSARTSQPSRSSGASIEVRQKGNHSLSGICNKDTISKDNTIGHGAQMDDLLADFGRKAMRMKGQYEQVIPESNLDMLRPMNDEQFDPEELLKKRHVLRYRVSDTPHGTVKYLSDSKDEDEIVEAGKHRYALPRTPPRREYADKASTAMRYMQSSKKEHKERKMTPQYALVRQNGVPLDIPDEDSDRYESDIIEVEYYETD</sequence>